<dbReference type="Proteomes" id="UP000016935">
    <property type="component" value="Unassembled WGS sequence"/>
</dbReference>
<gene>
    <name evidence="1" type="ORF">SETTUDRAFT_20225</name>
</gene>
<reference evidence="1 2" key="2">
    <citation type="journal article" date="2013" name="PLoS Genet.">
        <title>Comparative genome structure, secondary metabolite, and effector coding capacity across Cochliobolus pathogens.</title>
        <authorList>
            <person name="Condon B.J."/>
            <person name="Leng Y."/>
            <person name="Wu D."/>
            <person name="Bushley K.E."/>
            <person name="Ohm R.A."/>
            <person name="Otillar R."/>
            <person name="Martin J."/>
            <person name="Schackwitz W."/>
            <person name="Grimwood J."/>
            <person name="MohdZainudin N."/>
            <person name="Xue C."/>
            <person name="Wang R."/>
            <person name="Manning V.A."/>
            <person name="Dhillon B."/>
            <person name="Tu Z.J."/>
            <person name="Steffenson B.J."/>
            <person name="Salamov A."/>
            <person name="Sun H."/>
            <person name="Lowry S."/>
            <person name="LaButti K."/>
            <person name="Han J."/>
            <person name="Copeland A."/>
            <person name="Lindquist E."/>
            <person name="Barry K."/>
            <person name="Schmutz J."/>
            <person name="Baker S.E."/>
            <person name="Ciuffetti L.M."/>
            <person name="Grigoriev I.V."/>
            <person name="Zhong S."/>
            <person name="Turgeon B.G."/>
        </authorList>
    </citation>
    <scope>NUCLEOTIDE SEQUENCE [LARGE SCALE GENOMIC DNA]</scope>
    <source>
        <strain evidence="2">28A</strain>
    </source>
</reference>
<sequence>MAALDVPSPSVKDVFAGNILAGDIALLSMERCTTVYSDQTEEEAYWAEVEENAILGAAGFREPGEHYVHWQSD</sequence>
<dbReference type="AlphaFoldDB" id="R0JUK1"/>
<evidence type="ECO:0000313" key="2">
    <source>
        <dbReference type="Proteomes" id="UP000016935"/>
    </source>
</evidence>
<name>R0JUK1_EXST2</name>
<protein>
    <submittedName>
        <fullName evidence="1">Uncharacterized protein</fullName>
    </submittedName>
</protein>
<organism evidence="1 2">
    <name type="scientific">Exserohilum turcicum (strain 28A)</name>
    <name type="common">Northern leaf blight fungus</name>
    <name type="synonym">Setosphaeria turcica</name>
    <dbReference type="NCBI Taxonomy" id="671987"/>
    <lineage>
        <taxon>Eukaryota</taxon>
        <taxon>Fungi</taxon>
        <taxon>Dikarya</taxon>
        <taxon>Ascomycota</taxon>
        <taxon>Pezizomycotina</taxon>
        <taxon>Dothideomycetes</taxon>
        <taxon>Pleosporomycetidae</taxon>
        <taxon>Pleosporales</taxon>
        <taxon>Pleosporineae</taxon>
        <taxon>Pleosporaceae</taxon>
        <taxon>Exserohilum</taxon>
    </lineage>
</organism>
<accession>R0JUK1</accession>
<dbReference type="EMBL" id="KB908703">
    <property type="protein sequence ID" value="EOA84698.1"/>
    <property type="molecule type" value="Genomic_DNA"/>
</dbReference>
<dbReference type="GeneID" id="19402307"/>
<reference evidence="1 2" key="1">
    <citation type="journal article" date="2012" name="PLoS Pathog.">
        <title>Diverse lifestyles and strategies of plant pathogenesis encoded in the genomes of eighteen Dothideomycetes fungi.</title>
        <authorList>
            <person name="Ohm R.A."/>
            <person name="Feau N."/>
            <person name="Henrissat B."/>
            <person name="Schoch C.L."/>
            <person name="Horwitz B.A."/>
            <person name="Barry K.W."/>
            <person name="Condon B.J."/>
            <person name="Copeland A.C."/>
            <person name="Dhillon B."/>
            <person name="Glaser F."/>
            <person name="Hesse C.N."/>
            <person name="Kosti I."/>
            <person name="LaButti K."/>
            <person name="Lindquist E.A."/>
            <person name="Lucas S."/>
            <person name="Salamov A.A."/>
            <person name="Bradshaw R.E."/>
            <person name="Ciuffetti L."/>
            <person name="Hamelin R.C."/>
            <person name="Kema G.H.J."/>
            <person name="Lawrence C."/>
            <person name="Scott J.A."/>
            <person name="Spatafora J.W."/>
            <person name="Turgeon B.G."/>
            <person name="de Wit P.J.G.M."/>
            <person name="Zhong S."/>
            <person name="Goodwin S.B."/>
            <person name="Grigoriev I.V."/>
        </authorList>
    </citation>
    <scope>NUCLEOTIDE SEQUENCE [LARGE SCALE GENOMIC DNA]</scope>
    <source>
        <strain evidence="2">28A</strain>
    </source>
</reference>
<proteinExistence type="predicted"/>
<evidence type="ECO:0000313" key="1">
    <source>
        <dbReference type="EMBL" id="EOA84698.1"/>
    </source>
</evidence>
<dbReference type="RefSeq" id="XP_008026880.1">
    <property type="nucleotide sequence ID" value="XM_008028689.1"/>
</dbReference>
<keyword evidence="2" id="KW-1185">Reference proteome</keyword>
<dbReference type="HOGENOM" id="CLU_2706387_0_0_1"/>